<evidence type="ECO:0000256" key="3">
    <source>
        <dbReference type="ARBA" id="ARBA00022543"/>
    </source>
</evidence>
<dbReference type="EMBL" id="JAGSGD010000001">
    <property type="protein sequence ID" value="MBR7619074.1"/>
    <property type="molecule type" value="Genomic_DNA"/>
</dbReference>
<sequence>MAGLEIVTFGSDDIENVLKNKSASEIDKLAFGAIQLDRAGRVLQYNAMEGEITGRDPRATLGKNFFTEVAPCTNKPAFKGQFDKGVVSGTLNTIFEYTFDYNMKPTKVRVHMKKALVDDTYWVFVKRV</sequence>
<evidence type="ECO:0000256" key="5">
    <source>
        <dbReference type="ARBA" id="ARBA00022991"/>
    </source>
</evidence>
<evidence type="ECO:0000256" key="7">
    <source>
        <dbReference type="NCBIfam" id="TIGR02373"/>
    </source>
</evidence>
<accession>A0A941D0H0</accession>
<keyword evidence="6 8" id="KW-0675">Receptor</keyword>
<dbReference type="AlphaFoldDB" id="A0A941D0H0"/>
<name>A0A941D0H0_9CAUL</name>
<evidence type="ECO:0000259" key="10">
    <source>
        <dbReference type="Pfam" id="PF00989"/>
    </source>
</evidence>
<keyword evidence="4 8" id="KW-0716">Sensory transduction</keyword>
<evidence type="ECO:0000256" key="4">
    <source>
        <dbReference type="ARBA" id="ARBA00022606"/>
    </source>
</evidence>
<evidence type="ECO:0000313" key="11">
    <source>
        <dbReference type="EMBL" id="MBR7619074.1"/>
    </source>
</evidence>
<dbReference type="InterPro" id="IPR013767">
    <property type="entry name" value="PAS_fold"/>
</dbReference>
<dbReference type="GO" id="GO:0007602">
    <property type="term" value="P:phototransduction"/>
    <property type="evidence" value="ECO:0007669"/>
    <property type="project" value="UniProtKB-UniRule"/>
</dbReference>
<evidence type="ECO:0000313" key="12">
    <source>
        <dbReference type="Proteomes" id="UP000622580"/>
    </source>
</evidence>
<feature type="domain" description="PAS fold" evidence="10">
    <location>
        <begin position="26"/>
        <end position="116"/>
    </location>
</feature>
<organism evidence="11 12">
    <name type="scientific">Phenylobacterium glaciei</name>
    <dbReference type="NCBI Taxonomy" id="2803784"/>
    <lineage>
        <taxon>Bacteria</taxon>
        <taxon>Pseudomonadati</taxon>
        <taxon>Pseudomonadota</taxon>
        <taxon>Alphaproteobacteria</taxon>
        <taxon>Caulobacterales</taxon>
        <taxon>Caulobacteraceae</taxon>
        <taxon>Phenylobacterium</taxon>
    </lineage>
</organism>
<dbReference type="InterPro" id="IPR035965">
    <property type="entry name" value="PAS-like_dom_sf"/>
</dbReference>
<evidence type="ECO:0000256" key="1">
    <source>
        <dbReference type="ARBA" id="ARBA00009132"/>
    </source>
</evidence>
<proteinExistence type="inferred from homology"/>
<dbReference type="GO" id="GO:0006355">
    <property type="term" value="P:regulation of DNA-templated transcription"/>
    <property type="evidence" value="ECO:0007669"/>
    <property type="project" value="UniProtKB-UniRule"/>
</dbReference>
<evidence type="ECO:0000256" key="8">
    <source>
        <dbReference type="PIRNR" id="PIRNR000087"/>
    </source>
</evidence>
<dbReference type="PIRSF" id="PIRSF000087">
    <property type="entry name" value="PYP"/>
    <property type="match status" value="1"/>
</dbReference>
<keyword evidence="5 8" id="KW-0157">Chromophore</keyword>
<keyword evidence="12" id="KW-1185">Reference proteome</keyword>
<dbReference type="SUPFAM" id="SSF55785">
    <property type="entry name" value="PYP-like sensor domain (PAS domain)"/>
    <property type="match status" value="1"/>
</dbReference>
<dbReference type="Gene3D" id="3.30.450.20">
    <property type="entry name" value="PAS domain"/>
    <property type="match status" value="1"/>
</dbReference>
<dbReference type="Proteomes" id="UP000622580">
    <property type="component" value="Unassembled WGS sequence"/>
</dbReference>
<evidence type="ECO:0000256" key="6">
    <source>
        <dbReference type="ARBA" id="ARBA00023170"/>
    </source>
</evidence>
<dbReference type="Pfam" id="PF00989">
    <property type="entry name" value="PAS"/>
    <property type="match status" value="1"/>
</dbReference>
<evidence type="ECO:0000256" key="2">
    <source>
        <dbReference type="ARBA" id="ARBA00019243"/>
    </source>
</evidence>
<feature type="modified residue" description="S-(4-hydroxycinnamyl)cysteine" evidence="9">
    <location>
        <position position="72"/>
    </location>
</feature>
<gene>
    <name evidence="11" type="primary">pyp</name>
    <name evidence="11" type="ORF">JKL49_06695</name>
</gene>
<dbReference type="InterPro" id="IPR012130">
    <property type="entry name" value="PYP"/>
</dbReference>
<keyword evidence="3 8" id="KW-0600">Photoreceptor protein</keyword>
<comment type="PTM">
    <text evidence="9">The 4-hydroxycinnamic acid (p-coumaric acid) chromophore is covalently bound via a thioester linkage.</text>
</comment>
<protein>
    <recommendedName>
        <fullName evidence="2 7">Photoactive yellow protein</fullName>
        <shortName evidence="8">PYP</shortName>
    </recommendedName>
</protein>
<dbReference type="NCBIfam" id="TIGR02373">
    <property type="entry name" value="photo_yellow"/>
    <property type="match status" value="1"/>
</dbReference>
<comment type="caution">
    <text evidence="11">The sequence shown here is derived from an EMBL/GenBank/DDBJ whole genome shotgun (WGS) entry which is preliminary data.</text>
</comment>
<dbReference type="RefSeq" id="WP_215339198.1">
    <property type="nucleotide sequence ID" value="NZ_JAGSGD010000001.1"/>
</dbReference>
<reference evidence="11" key="1">
    <citation type="submission" date="2021-04" db="EMBL/GenBank/DDBJ databases">
        <title>Draft genome assembly of strain Phenylobacterium sp. 20VBR1 using MiniION and Illumina platforms.</title>
        <authorList>
            <person name="Thomas F.A."/>
            <person name="Krishnan K.P."/>
            <person name="Sinha R.K."/>
        </authorList>
    </citation>
    <scope>NUCLEOTIDE SEQUENCE</scope>
    <source>
        <strain evidence="11">20VBR1</strain>
    </source>
</reference>
<dbReference type="GO" id="GO:0009881">
    <property type="term" value="F:photoreceptor activity"/>
    <property type="evidence" value="ECO:0007669"/>
    <property type="project" value="UniProtKB-UniRule"/>
</dbReference>
<comment type="similarity">
    <text evidence="1 8">Belongs to the photoactive yellow protein family.</text>
</comment>
<evidence type="ECO:0000256" key="9">
    <source>
        <dbReference type="PIRSR" id="PIRSR000087-50"/>
    </source>
</evidence>